<protein>
    <submittedName>
        <fullName evidence="1">Uncharacterized protein</fullName>
    </submittedName>
</protein>
<organism evidence="1 2">
    <name type="scientific">Zizania palustris</name>
    <name type="common">Northern wild rice</name>
    <dbReference type="NCBI Taxonomy" id="103762"/>
    <lineage>
        <taxon>Eukaryota</taxon>
        <taxon>Viridiplantae</taxon>
        <taxon>Streptophyta</taxon>
        <taxon>Embryophyta</taxon>
        <taxon>Tracheophyta</taxon>
        <taxon>Spermatophyta</taxon>
        <taxon>Magnoliopsida</taxon>
        <taxon>Liliopsida</taxon>
        <taxon>Poales</taxon>
        <taxon>Poaceae</taxon>
        <taxon>BOP clade</taxon>
        <taxon>Oryzoideae</taxon>
        <taxon>Oryzeae</taxon>
        <taxon>Zizaniinae</taxon>
        <taxon>Zizania</taxon>
    </lineage>
</organism>
<reference evidence="1" key="1">
    <citation type="journal article" date="2021" name="bioRxiv">
        <title>Whole Genome Assembly and Annotation of Northern Wild Rice, Zizania palustris L., Supports a Whole Genome Duplication in the Zizania Genus.</title>
        <authorList>
            <person name="Haas M."/>
            <person name="Kono T."/>
            <person name="Macchietto M."/>
            <person name="Millas R."/>
            <person name="McGilp L."/>
            <person name="Shao M."/>
            <person name="Duquette J."/>
            <person name="Hirsch C.N."/>
            <person name="Kimball J."/>
        </authorList>
    </citation>
    <scope>NUCLEOTIDE SEQUENCE</scope>
    <source>
        <tissue evidence="1">Fresh leaf tissue</tissue>
    </source>
</reference>
<reference evidence="1" key="2">
    <citation type="submission" date="2021-02" db="EMBL/GenBank/DDBJ databases">
        <authorList>
            <person name="Kimball J.A."/>
            <person name="Haas M.W."/>
            <person name="Macchietto M."/>
            <person name="Kono T."/>
            <person name="Duquette J."/>
            <person name="Shao M."/>
        </authorList>
    </citation>
    <scope>NUCLEOTIDE SEQUENCE</scope>
    <source>
        <tissue evidence="1">Fresh leaf tissue</tissue>
    </source>
</reference>
<dbReference type="Proteomes" id="UP000729402">
    <property type="component" value="Unassembled WGS sequence"/>
</dbReference>
<dbReference type="OrthoDB" id="547311at2759"/>
<dbReference type="EMBL" id="JAAALK010000282">
    <property type="protein sequence ID" value="KAG8077381.1"/>
    <property type="molecule type" value="Genomic_DNA"/>
</dbReference>
<dbReference type="AlphaFoldDB" id="A0A8J5SJ07"/>
<sequence>MKTNVPTVSVVVASSAGSPGAAAPQLAHPPVKRMDVINQTLLLFIHSKWTMCPDHHFAFTSLGDTISLGYLFLHKCLMQFFSRLARNIDNISRMIDQWYIQSLI</sequence>
<accession>A0A8J5SJ07</accession>
<proteinExistence type="predicted"/>
<keyword evidence="2" id="KW-1185">Reference proteome</keyword>
<evidence type="ECO:0000313" key="2">
    <source>
        <dbReference type="Proteomes" id="UP000729402"/>
    </source>
</evidence>
<name>A0A8J5SJ07_ZIZPA</name>
<evidence type="ECO:0000313" key="1">
    <source>
        <dbReference type="EMBL" id="KAG8077381.1"/>
    </source>
</evidence>
<gene>
    <name evidence="1" type="ORF">GUJ93_ZPchr0007g4985</name>
</gene>
<comment type="caution">
    <text evidence="1">The sequence shown here is derived from an EMBL/GenBank/DDBJ whole genome shotgun (WGS) entry which is preliminary data.</text>
</comment>